<dbReference type="OrthoDB" id="10663940at2759"/>
<organism evidence="3 4">
    <name type="scientific">Homarus americanus</name>
    <name type="common">American lobster</name>
    <dbReference type="NCBI Taxonomy" id="6706"/>
    <lineage>
        <taxon>Eukaryota</taxon>
        <taxon>Metazoa</taxon>
        <taxon>Ecdysozoa</taxon>
        <taxon>Arthropoda</taxon>
        <taxon>Crustacea</taxon>
        <taxon>Multicrustacea</taxon>
        <taxon>Malacostraca</taxon>
        <taxon>Eumalacostraca</taxon>
        <taxon>Eucarida</taxon>
        <taxon>Decapoda</taxon>
        <taxon>Pleocyemata</taxon>
        <taxon>Astacidea</taxon>
        <taxon>Nephropoidea</taxon>
        <taxon>Nephropidae</taxon>
        <taxon>Homarus</taxon>
    </lineage>
</organism>
<keyword evidence="2" id="KW-0732">Signal</keyword>
<dbReference type="Proteomes" id="UP000747542">
    <property type="component" value="Unassembled WGS sequence"/>
</dbReference>
<protein>
    <submittedName>
        <fullName evidence="3">Uncharacterized protein</fullName>
    </submittedName>
</protein>
<feature type="compositionally biased region" description="Basic residues" evidence="1">
    <location>
        <begin position="279"/>
        <end position="291"/>
    </location>
</feature>
<sequence>MVRLMVTMVMMVASCSCLGLVGRRIPKNSWWSKRSMMPFLTQTPEGGSALMDPTRGGSALMDPTRGGSALMDPTRGGSALMDPTRGEKSLMDPTRGGSALMDPTRGRSVLINPNRDDSTILTSPDQKTLIYPTYPLQDDKPLIYSTYPSANVESSAYPLQDSANEKPIKYSVYSSANGKPSIYSAYSSADINDPQSATRAISTVPEVRETPVGLPWGVYRQCYQRPLPPFSPFLRHAALQATLDLLSRYHTHTLAPPPRQPMRVLKGHAHPLQRQDHHTHTHTRTPTRRMGGRTQATQTKFIGIAETPTGGPWRSGHELLITLYTGLMDD</sequence>
<dbReference type="AlphaFoldDB" id="A0A8J5JZ76"/>
<comment type="caution">
    <text evidence="3">The sequence shown here is derived from an EMBL/GenBank/DDBJ whole genome shotgun (WGS) entry which is preliminary data.</text>
</comment>
<feature type="chain" id="PRO_5035285971" evidence="2">
    <location>
        <begin position="18"/>
        <end position="330"/>
    </location>
</feature>
<name>A0A8J5JZ76_HOMAM</name>
<gene>
    <name evidence="3" type="ORF">Hamer_G021473</name>
</gene>
<feature type="region of interest" description="Disordered" evidence="1">
    <location>
        <begin position="269"/>
        <end position="294"/>
    </location>
</feature>
<evidence type="ECO:0000313" key="4">
    <source>
        <dbReference type="Proteomes" id="UP000747542"/>
    </source>
</evidence>
<feature type="signal peptide" evidence="2">
    <location>
        <begin position="1"/>
        <end position="17"/>
    </location>
</feature>
<evidence type="ECO:0000256" key="1">
    <source>
        <dbReference type="SAM" id="MobiDB-lite"/>
    </source>
</evidence>
<dbReference type="PROSITE" id="PS51257">
    <property type="entry name" value="PROKAR_LIPOPROTEIN"/>
    <property type="match status" value="1"/>
</dbReference>
<reference evidence="3" key="1">
    <citation type="journal article" date="2021" name="Sci. Adv.">
        <title>The American lobster genome reveals insights on longevity, neural, and immune adaptations.</title>
        <authorList>
            <person name="Polinski J.M."/>
            <person name="Zimin A.V."/>
            <person name="Clark K.F."/>
            <person name="Kohn A.B."/>
            <person name="Sadowski N."/>
            <person name="Timp W."/>
            <person name="Ptitsyn A."/>
            <person name="Khanna P."/>
            <person name="Romanova D.Y."/>
            <person name="Williams P."/>
            <person name="Greenwood S.J."/>
            <person name="Moroz L.L."/>
            <person name="Walt D.R."/>
            <person name="Bodnar A.G."/>
        </authorList>
    </citation>
    <scope>NUCLEOTIDE SEQUENCE</scope>
    <source>
        <strain evidence="3">GMGI-L3</strain>
    </source>
</reference>
<dbReference type="EMBL" id="JAHLQT010024416">
    <property type="protein sequence ID" value="KAG7165266.1"/>
    <property type="molecule type" value="Genomic_DNA"/>
</dbReference>
<feature type="region of interest" description="Disordered" evidence="1">
    <location>
        <begin position="68"/>
        <end position="122"/>
    </location>
</feature>
<proteinExistence type="predicted"/>
<evidence type="ECO:0000256" key="2">
    <source>
        <dbReference type="SAM" id="SignalP"/>
    </source>
</evidence>
<evidence type="ECO:0000313" key="3">
    <source>
        <dbReference type="EMBL" id="KAG7165266.1"/>
    </source>
</evidence>
<keyword evidence="4" id="KW-1185">Reference proteome</keyword>
<accession>A0A8J5JZ76</accession>